<dbReference type="Proteomes" id="UP000265768">
    <property type="component" value="Unassembled WGS sequence"/>
</dbReference>
<name>A0A3A4AGD0_9ACTN</name>
<proteinExistence type="predicted"/>
<gene>
    <name evidence="2" type="ORF">D5H75_40475</name>
</gene>
<dbReference type="InterPro" id="IPR047790">
    <property type="entry name" value="MCP_Sipho"/>
</dbReference>
<keyword evidence="3" id="KW-1185">Reference proteome</keyword>
<feature type="compositionally biased region" description="Low complexity" evidence="1">
    <location>
        <begin position="151"/>
        <end position="166"/>
    </location>
</feature>
<sequence length="602" mass="63125">MSELLKRLLAAHSTEDQAARAEQVAAILAEAGDLADLQSAIISRFDEVRSGEQLDDAAVTELEQLAALASTVTDHQAATAQATADAAARVEAAAALLDAARPPAEPEAPAATSPGTGGDPAEAAPTPETAAPETQAPAETAPEPVMASGSGAAPVPGRRAAAPAVRLSSIPSSTLPARTAEQDRADRVAYTITAAAEIPGVPAGATMTWDQMCRAMADRMSAIAGRSTQPAHVSIARVQRQAPEPLTYRSDNDWDMWDKITNEKELAGGTLVAAGGWCAPSETLYDMCPTAGTDGMVDLPTVTTSRGGVRYADAPQFAAVYSSTGLGFHQTEAQAQTGTTKPCYTIACPTLTEVRLDVDGLCIRTPILTERGWPEMVSAFMDSALAAHAHKLNAWVLAKMAAESTHVTIPAPTGTAPVVDPHGPGAIGTVLSAVELQVTYIRYRHRLPDSTTIELVAPRWLRGILRADLAKKPGYNAINTTDAVLDEYLRGRGVAPQWVYDWQDAITGTPTEFGGATPPTAWPGTADVLIYPAGTFTRLQQDVIRLDGVYDHASLTENMVTSLFTEEGVAVMRRCFQAYRVTIPVCPNGAVGAGVAVACATP</sequence>
<feature type="compositionally biased region" description="Low complexity" evidence="1">
    <location>
        <begin position="119"/>
        <end position="144"/>
    </location>
</feature>
<accession>A0A3A4AGD0</accession>
<evidence type="ECO:0000313" key="2">
    <source>
        <dbReference type="EMBL" id="RJL19342.1"/>
    </source>
</evidence>
<dbReference type="OrthoDB" id="4519985at2"/>
<reference evidence="2 3" key="1">
    <citation type="submission" date="2018-09" db="EMBL/GenBank/DDBJ databases">
        <title>YIM 75507 draft genome.</title>
        <authorList>
            <person name="Tang S."/>
            <person name="Feng Y."/>
        </authorList>
    </citation>
    <scope>NUCLEOTIDE SEQUENCE [LARGE SCALE GENOMIC DNA]</scope>
    <source>
        <strain evidence="2 3">YIM 75507</strain>
    </source>
</reference>
<organism evidence="2 3">
    <name type="scientific">Bailinhaonella thermotolerans</name>
    <dbReference type="NCBI Taxonomy" id="1070861"/>
    <lineage>
        <taxon>Bacteria</taxon>
        <taxon>Bacillati</taxon>
        <taxon>Actinomycetota</taxon>
        <taxon>Actinomycetes</taxon>
        <taxon>Streptosporangiales</taxon>
        <taxon>Streptosporangiaceae</taxon>
        <taxon>Bailinhaonella</taxon>
    </lineage>
</organism>
<protein>
    <recommendedName>
        <fullName evidence="4">Major capsid protein</fullName>
    </recommendedName>
</protein>
<feature type="compositionally biased region" description="Low complexity" evidence="1">
    <location>
        <begin position="101"/>
        <end position="111"/>
    </location>
</feature>
<dbReference type="NCBIfam" id="NF033847">
    <property type="entry name" value="MCP_Sipho"/>
    <property type="match status" value="1"/>
</dbReference>
<comment type="caution">
    <text evidence="2">The sequence shown here is derived from an EMBL/GenBank/DDBJ whole genome shotgun (WGS) entry which is preliminary data.</text>
</comment>
<evidence type="ECO:0008006" key="4">
    <source>
        <dbReference type="Google" id="ProtNLM"/>
    </source>
</evidence>
<evidence type="ECO:0000313" key="3">
    <source>
        <dbReference type="Proteomes" id="UP000265768"/>
    </source>
</evidence>
<dbReference type="EMBL" id="QZEY01000040">
    <property type="protein sequence ID" value="RJL19342.1"/>
    <property type="molecule type" value="Genomic_DNA"/>
</dbReference>
<dbReference type="AlphaFoldDB" id="A0A3A4AGD0"/>
<dbReference type="RefSeq" id="WP_119931947.1">
    <property type="nucleotide sequence ID" value="NZ_QZEY01000040.1"/>
</dbReference>
<feature type="region of interest" description="Disordered" evidence="1">
    <location>
        <begin position="101"/>
        <end position="167"/>
    </location>
</feature>
<evidence type="ECO:0000256" key="1">
    <source>
        <dbReference type="SAM" id="MobiDB-lite"/>
    </source>
</evidence>